<dbReference type="GO" id="GO:0051301">
    <property type="term" value="P:cell division"/>
    <property type="evidence" value="ECO:0007669"/>
    <property type="project" value="UniProtKB-KW"/>
</dbReference>
<sequence length="495" mass="52730">MKLSSLLHHHGLTSNFAHDPEISSITADSRNVGTGCIFVALKGTKQDGRHFIPLAVAQGAAAIVQAEEAGQHYPSQQTENGHTALIITLPDPARFLARSAALLAGPQPEHIAAITGTNGKSSTADFLRQLHQLRHEKAASLGTLGLISDVSLPPLPSLTTPDAVTLANTLAALKAHGVNHVALEASSHGLQQHRLDGVAITAAAFSNLTRDHLDYHHTLEAYRHAKLHLFEKLLPEGGLAVLNSDMDGESYQALCEIATRRKLNLRTVGATGKTIRIVEAIPTPQGMDLTLQLHGRTLPSLHFPLPGRFQAENALLAAALCWDDDKEAEAIINLLPQLKGVPGRCEPVAHLPNGACAYVDYAHTPDALEHVLLSLRPHASGRLIVVFGAGGDRDKGKRPLMGQIAAHLADEVIVTDDNPRSEDPATIRAEILATAPQAKEIGDRKKAIQTALAGLKEGDVLLIAGKGHETGQIIKGETHPFDDRTITATLAKELA</sequence>
<comment type="similarity">
    <text evidence="1 7">Belongs to the MurCDEF family. MurE subfamily.</text>
</comment>
<feature type="binding site" evidence="7">
    <location>
        <position position="465"/>
    </location>
    <ligand>
        <name>meso-2,6-diaminopimelate</name>
        <dbReference type="ChEBI" id="CHEBI:57791"/>
    </ligand>
</feature>
<dbReference type="AlphaFoldDB" id="A0A1S8GS47"/>
<dbReference type="NCBIfam" id="TIGR01085">
    <property type="entry name" value="murE"/>
    <property type="match status" value="1"/>
</dbReference>
<dbReference type="Gene3D" id="3.90.190.20">
    <property type="entry name" value="Mur ligase, C-terminal domain"/>
    <property type="match status" value="1"/>
</dbReference>
<evidence type="ECO:0000313" key="13">
    <source>
        <dbReference type="Proteomes" id="UP000200980"/>
    </source>
</evidence>
<feature type="binding site" evidence="7">
    <location>
        <position position="393"/>
    </location>
    <ligand>
        <name>meso-2,6-diaminopimelate</name>
        <dbReference type="ChEBI" id="CHEBI:57791"/>
    </ligand>
</feature>
<dbReference type="InterPro" id="IPR035911">
    <property type="entry name" value="MurE/MurF_N"/>
</dbReference>
<comment type="function">
    <text evidence="7">Catalyzes the addition of meso-diaminopimelic acid to the nucleotide precursor UDP-N-acetylmuramoyl-L-alanyl-D-glutamate (UMAG) in the biosynthesis of bacterial cell-wall peptidoglycan.</text>
</comment>
<dbReference type="GO" id="GO:0008765">
    <property type="term" value="F:UDP-N-acetylmuramoylalanyl-D-glutamate-2,6-diaminopimelate ligase activity"/>
    <property type="evidence" value="ECO:0007669"/>
    <property type="project" value="UniProtKB-UniRule"/>
</dbReference>
<dbReference type="InterPro" id="IPR036565">
    <property type="entry name" value="Mur-like_cat_sf"/>
</dbReference>
<dbReference type="InterPro" id="IPR004101">
    <property type="entry name" value="Mur_ligase_C"/>
</dbReference>
<feature type="domain" description="Mur ligase central" evidence="11">
    <location>
        <begin position="114"/>
        <end position="320"/>
    </location>
</feature>
<comment type="catalytic activity">
    <reaction evidence="7">
        <text>UDP-N-acetyl-alpha-D-muramoyl-L-alanyl-D-glutamate + meso-2,6-diaminopimelate + ATP = UDP-N-acetyl-alpha-D-muramoyl-L-alanyl-gamma-D-glutamyl-meso-2,6-diaminopimelate + ADP + phosphate + H(+)</text>
        <dbReference type="Rhea" id="RHEA:23676"/>
        <dbReference type="ChEBI" id="CHEBI:15378"/>
        <dbReference type="ChEBI" id="CHEBI:30616"/>
        <dbReference type="ChEBI" id="CHEBI:43474"/>
        <dbReference type="ChEBI" id="CHEBI:57791"/>
        <dbReference type="ChEBI" id="CHEBI:83900"/>
        <dbReference type="ChEBI" id="CHEBI:83905"/>
        <dbReference type="ChEBI" id="CHEBI:456216"/>
        <dbReference type="EC" id="6.3.2.13"/>
    </reaction>
</comment>
<dbReference type="HAMAP" id="MF_00208">
    <property type="entry name" value="MurE"/>
    <property type="match status" value="1"/>
</dbReference>
<keyword evidence="4 7" id="KW-0573">Peptidoglycan synthesis</keyword>
<feature type="domain" description="Mur ligase C-terminal" evidence="10">
    <location>
        <begin position="343"/>
        <end position="467"/>
    </location>
</feature>
<feature type="modified residue" description="N6-carboxylysine" evidence="7">
    <location>
        <position position="226"/>
    </location>
</feature>
<evidence type="ECO:0000259" key="11">
    <source>
        <dbReference type="Pfam" id="PF08245"/>
    </source>
</evidence>
<comment type="caution">
    <text evidence="7">Lacks conserved residue(s) required for the propagation of feature annotation.</text>
</comment>
<dbReference type="OrthoDB" id="9800958at2"/>
<protein>
    <recommendedName>
        <fullName evidence="7">UDP-N-acetylmuramoyl-L-alanyl-D-glutamate--2,6-diaminopimelate ligase</fullName>
        <ecNumber evidence="7">6.3.2.13</ecNumber>
    </recommendedName>
    <alternativeName>
        <fullName evidence="7">Meso-A2pm-adding enzyme</fullName>
    </alternativeName>
    <alternativeName>
        <fullName evidence="7">Meso-diaminopimelate-adding enzyme</fullName>
    </alternativeName>
    <alternativeName>
        <fullName evidence="7">UDP-MurNAc-L-Ala-D-Glu:meso-diaminopimelate ligase</fullName>
    </alternativeName>
    <alternativeName>
        <fullName evidence="7">UDP-MurNAc-tripeptide synthetase</fullName>
    </alternativeName>
    <alternativeName>
        <fullName evidence="7">UDP-N-acetylmuramyl-tripeptide synthetase</fullName>
    </alternativeName>
</protein>
<evidence type="ECO:0000256" key="5">
    <source>
        <dbReference type="ARBA" id="ARBA00023306"/>
    </source>
</evidence>
<dbReference type="EC" id="6.3.2.13" evidence="7"/>
<gene>
    <name evidence="7" type="primary">murE</name>
    <name evidence="12" type="ORF">AL01_02825</name>
</gene>
<comment type="subcellular location">
    <subcellularLocation>
        <location evidence="7 8">Cytoplasm</location>
    </subcellularLocation>
</comment>
<feature type="binding site" evidence="7">
    <location>
        <position position="29"/>
    </location>
    <ligand>
        <name>UDP-N-acetyl-alpha-D-muramoyl-L-alanyl-D-glutamate</name>
        <dbReference type="ChEBI" id="CHEBI:83900"/>
    </ligand>
</feature>
<keyword evidence="3 7" id="KW-0133">Cell shape</keyword>
<feature type="binding site" evidence="7">
    <location>
        <begin position="417"/>
        <end position="420"/>
    </location>
    <ligand>
        <name>meso-2,6-diaminopimelate</name>
        <dbReference type="ChEBI" id="CHEBI:57791"/>
    </ligand>
</feature>
<feature type="binding site" evidence="7">
    <location>
        <position position="469"/>
    </location>
    <ligand>
        <name>meso-2,6-diaminopimelate</name>
        <dbReference type="ChEBI" id="CHEBI:57791"/>
    </ligand>
</feature>
<dbReference type="InterPro" id="IPR005761">
    <property type="entry name" value="UDP-N-AcMur-Glu-dNH2Pim_ligase"/>
</dbReference>
<feature type="domain" description="Mur ligase N-terminal catalytic" evidence="9">
    <location>
        <begin position="21"/>
        <end position="100"/>
    </location>
</feature>
<keyword evidence="2 7" id="KW-0132">Cell division</keyword>
<dbReference type="NCBIfam" id="NF001124">
    <property type="entry name" value="PRK00139.1-2"/>
    <property type="match status" value="1"/>
</dbReference>
<dbReference type="Proteomes" id="UP000200980">
    <property type="component" value="Unassembled WGS sequence"/>
</dbReference>
<keyword evidence="13" id="KW-1185">Reference proteome</keyword>
<organism evidence="12 13">
    <name type="scientific">Bombella intestini</name>
    <dbReference type="NCBI Taxonomy" id="1539051"/>
    <lineage>
        <taxon>Bacteria</taxon>
        <taxon>Pseudomonadati</taxon>
        <taxon>Pseudomonadota</taxon>
        <taxon>Alphaproteobacteria</taxon>
        <taxon>Acetobacterales</taxon>
        <taxon>Acetobacteraceae</taxon>
        <taxon>Bombella</taxon>
    </lineage>
</organism>
<keyword evidence="6 7" id="KW-0961">Cell wall biogenesis/degradation</keyword>
<dbReference type="PANTHER" id="PTHR23135:SF4">
    <property type="entry name" value="UDP-N-ACETYLMURAMOYL-L-ALANYL-D-GLUTAMATE--2,6-DIAMINOPIMELATE LIGASE MURE HOMOLOG, CHLOROPLASTIC"/>
    <property type="match status" value="1"/>
</dbReference>
<evidence type="ECO:0000256" key="8">
    <source>
        <dbReference type="RuleBase" id="RU004135"/>
    </source>
</evidence>
<keyword evidence="7 12" id="KW-0436">Ligase</keyword>
<feature type="short sequence motif" description="Meso-diaminopimelate recognition motif" evidence="7">
    <location>
        <begin position="417"/>
        <end position="420"/>
    </location>
</feature>
<proteinExistence type="inferred from homology"/>
<comment type="PTM">
    <text evidence="7">Carboxylation is probably crucial for Mg(2+) binding and, consequently, for the gamma-phosphate positioning of ATP.</text>
</comment>
<dbReference type="Pfam" id="PF01225">
    <property type="entry name" value="Mur_ligase"/>
    <property type="match status" value="1"/>
</dbReference>
<feature type="binding site" evidence="7">
    <location>
        <position position="194"/>
    </location>
    <ligand>
        <name>UDP-N-acetyl-alpha-D-muramoyl-L-alanyl-D-glutamate</name>
        <dbReference type="ChEBI" id="CHEBI:83900"/>
    </ligand>
</feature>
<name>A0A1S8GS47_9PROT</name>
<dbReference type="Gene3D" id="3.40.1390.10">
    <property type="entry name" value="MurE/MurF, N-terminal domain"/>
    <property type="match status" value="1"/>
</dbReference>
<comment type="cofactor">
    <cofactor evidence="7">
        <name>Mg(2+)</name>
        <dbReference type="ChEBI" id="CHEBI:18420"/>
    </cofactor>
</comment>
<keyword evidence="5 7" id="KW-0131">Cell cycle</keyword>
<dbReference type="Gene3D" id="3.40.1190.10">
    <property type="entry name" value="Mur-like, catalytic domain"/>
    <property type="match status" value="1"/>
</dbReference>
<evidence type="ECO:0000259" key="9">
    <source>
        <dbReference type="Pfam" id="PF01225"/>
    </source>
</evidence>
<dbReference type="NCBIfam" id="NF001126">
    <property type="entry name" value="PRK00139.1-4"/>
    <property type="match status" value="1"/>
</dbReference>
<feature type="binding site" evidence="7">
    <location>
        <begin position="159"/>
        <end position="160"/>
    </location>
    <ligand>
        <name>UDP-N-acetyl-alpha-D-muramoyl-L-alanyl-D-glutamate</name>
        <dbReference type="ChEBI" id="CHEBI:83900"/>
    </ligand>
</feature>
<reference evidence="12 13" key="1">
    <citation type="journal article" date="2016" name="PLoS ONE">
        <title>Whole-Genome Sequence Analysis of Bombella intestini LMG 28161T, a Novel Acetic Acid Bacterium Isolated from the Crop of a Red-Tailed Bumble Bee, Bombus lapidarius.</title>
        <authorList>
            <person name="Li L."/>
            <person name="Illeghems K."/>
            <person name="Van Kerrebroeck S."/>
            <person name="Borremans W."/>
            <person name="Cleenwerck I."/>
            <person name="Smagghe G."/>
            <person name="De Vuyst L."/>
            <person name="Vandamme P."/>
        </authorList>
    </citation>
    <scope>NUCLEOTIDE SEQUENCE [LARGE SCALE GENOMIC DNA]</scope>
    <source>
        <strain evidence="12 13">R-52487</strain>
    </source>
</reference>
<evidence type="ECO:0000256" key="6">
    <source>
        <dbReference type="ARBA" id="ARBA00023316"/>
    </source>
</evidence>
<dbReference type="SUPFAM" id="SSF63418">
    <property type="entry name" value="MurE/MurF N-terminal domain"/>
    <property type="match status" value="1"/>
</dbReference>
<comment type="caution">
    <text evidence="12">The sequence shown here is derived from an EMBL/GenBank/DDBJ whole genome shotgun (WGS) entry which is preliminary data.</text>
</comment>
<dbReference type="GO" id="GO:0000287">
    <property type="term" value="F:magnesium ion binding"/>
    <property type="evidence" value="ECO:0007669"/>
    <property type="project" value="UniProtKB-UniRule"/>
</dbReference>
<evidence type="ECO:0000256" key="4">
    <source>
        <dbReference type="ARBA" id="ARBA00022984"/>
    </source>
</evidence>
<dbReference type="EMBL" id="JATM01000001">
    <property type="protein sequence ID" value="OOL19899.1"/>
    <property type="molecule type" value="Genomic_DNA"/>
</dbReference>
<dbReference type="SUPFAM" id="SSF53623">
    <property type="entry name" value="MurD-like peptide ligases, catalytic domain"/>
    <property type="match status" value="1"/>
</dbReference>
<feature type="binding site" evidence="7">
    <location>
        <begin position="116"/>
        <end position="122"/>
    </location>
    <ligand>
        <name>ATP</name>
        <dbReference type="ChEBI" id="CHEBI:30616"/>
    </ligand>
</feature>
<evidence type="ECO:0000256" key="2">
    <source>
        <dbReference type="ARBA" id="ARBA00022618"/>
    </source>
</evidence>
<dbReference type="PANTHER" id="PTHR23135">
    <property type="entry name" value="MUR LIGASE FAMILY MEMBER"/>
    <property type="match status" value="1"/>
</dbReference>
<evidence type="ECO:0000256" key="7">
    <source>
        <dbReference type="HAMAP-Rule" id="MF_00208"/>
    </source>
</evidence>
<dbReference type="Pfam" id="PF08245">
    <property type="entry name" value="Mur_ligase_M"/>
    <property type="match status" value="1"/>
</dbReference>
<dbReference type="SUPFAM" id="SSF53244">
    <property type="entry name" value="MurD-like peptide ligases, peptide-binding domain"/>
    <property type="match status" value="1"/>
</dbReference>
<evidence type="ECO:0000256" key="3">
    <source>
        <dbReference type="ARBA" id="ARBA00022960"/>
    </source>
</evidence>
<dbReference type="GO" id="GO:0008360">
    <property type="term" value="P:regulation of cell shape"/>
    <property type="evidence" value="ECO:0007669"/>
    <property type="project" value="UniProtKB-KW"/>
</dbReference>
<dbReference type="InterPro" id="IPR000713">
    <property type="entry name" value="Mur_ligase_N"/>
</dbReference>
<keyword evidence="7" id="KW-0460">Magnesium</keyword>
<evidence type="ECO:0000313" key="12">
    <source>
        <dbReference type="EMBL" id="OOL19899.1"/>
    </source>
</evidence>
<feature type="binding site" evidence="7">
    <location>
        <position position="186"/>
    </location>
    <ligand>
        <name>UDP-N-acetyl-alpha-D-muramoyl-L-alanyl-D-glutamate</name>
        <dbReference type="ChEBI" id="CHEBI:83900"/>
    </ligand>
</feature>
<keyword evidence="7" id="KW-0963">Cytoplasm</keyword>
<keyword evidence="7" id="KW-0547">Nucleotide-binding</keyword>
<evidence type="ECO:0000256" key="1">
    <source>
        <dbReference type="ARBA" id="ARBA00005898"/>
    </source>
</evidence>
<feature type="binding site" evidence="7">
    <location>
        <position position="192"/>
    </location>
    <ligand>
        <name>UDP-N-acetyl-alpha-D-muramoyl-L-alanyl-D-glutamate</name>
        <dbReference type="ChEBI" id="CHEBI:83900"/>
    </ligand>
</feature>
<keyword evidence="7" id="KW-0067">ATP-binding</keyword>
<dbReference type="UniPathway" id="UPA00219"/>
<evidence type="ECO:0000259" key="10">
    <source>
        <dbReference type="Pfam" id="PF02875"/>
    </source>
</evidence>
<dbReference type="STRING" id="1539051.AL01_02825"/>
<comment type="pathway">
    <text evidence="7 8">Cell wall biogenesis; peptidoglycan biosynthesis.</text>
</comment>
<dbReference type="Pfam" id="PF02875">
    <property type="entry name" value="Mur_ligase_C"/>
    <property type="match status" value="1"/>
</dbReference>
<dbReference type="GO" id="GO:0009252">
    <property type="term" value="P:peptidoglycan biosynthetic process"/>
    <property type="evidence" value="ECO:0007669"/>
    <property type="project" value="UniProtKB-UniRule"/>
</dbReference>
<dbReference type="GO" id="GO:0071555">
    <property type="term" value="P:cell wall organization"/>
    <property type="evidence" value="ECO:0007669"/>
    <property type="project" value="UniProtKB-KW"/>
</dbReference>
<dbReference type="InterPro" id="IPR036615">
    <property type="entry name" value="Mur_ligase_C_dom_sf"/>
</dbReference>
<dbReference type="RefSeq" id="WP_077395704.1">
    <property type="nucleotide sequence ID" value="NZ_JATM01000001.1"/>
</dbReference>
<dbReference type="InterPro" id="IPR013221">
    <property type="entry name" value="Mur_ligase_cen"/>
</dbReference>
<dbReference type="GO" id="GO:0005524">
    <property type="term" value="F:ATP binding"/>
    <property type="evidence" value="ECO:0007669"/>
    <property type="project" value="UniProtKB-UniRule"/>
</dbReference>
<accession>A0A1S8GS47</accession>
<dbReference type="GO" id="GO:0005737">
    <property type="term" value="C:cytoplasm"/>
    <property type="evidence" value="ECO:0007669"/>
    <property type="project" value="UniProtKB-SubCell"/>
</dbReference>